<dbReference type="AlphaFoldDB" id="K5W2W9"/>
<name>K5W2W9_AGABU</name>
<dbReference type="InParanoid" id="K5W2W9"/>
<organism evidence="1 2">
    <name type="scientific">Agaricus bisporus var. burnettii (strain JB137-S8 / ATCC MYA-4627 / FGSC 10392)</name>
    <name type="common">White button mushroom</name>
    <dbReference type="NCBI Taxonomy" id="597362"/>
    <lineage>
        <taxon>Eukaryota</taxon>
        <taxon>Fungi</taxon>
        <taxon>Dikarya</taxon>
        <taxon>Basidiomycota</taxon>
        <taxon>Agaricomycotina</taxon>
        <taxon>Agaricomycetes</taxon>
        <taxon>Agaricomycetidae</taxon>
        <taxon>Agaricales</taxon>
        <taxon>Agaricineae</taxon>
        <taxon>Agaricaceae</taxon>
        <taxon>Agaricus</taxon>
    </lineage>
</organism>
<dbReference type="OMA" id="HVDDTRQ"/>
<gene>
    <name evidence="1" type="ORF">AGABI1DRAFT_84049</name>
</gene>
<protein>
    <submittedName>
        <fullName evidence="1">Uncharacterized protein</fullName>
    </submittedName>
</protein>
<sequence>MYFDTRRVIHSKTNVVTPAAAGGKVADIKIYYLGEDRDHVDDTRQVSDLGI</sequence>
<dbReference type="RefSeq" id="XP_007328614.1">
    <property type="nucleotide sequence ID" value="XM_007328552.1"/>
</dbReference>
<dbReference type="GeneID" id="18831954"/>
<dbReference type="HOGENOM" id="CLU_3105777_0_0_1"/>
<accession>K5W2W9</accession>
<evidence type="ECO:0000313" key="2">
    <source>
        <dbReference type="Proteomes" id="UP000008493"/>
    </source>
</evidence>
<dbReference type="KEGG" id="abp:AGABI1DRAFT84049"/>
<dbReference type="Proteomes" id="UP000008493">
    <property type="component" value="Unassembled WGS sequence"/>
</dbReference>
<keyword evidence="2" id="KW-1185">Reference proteome</keyword>
<dbReference type="EMBL" id="JH971388">
    <property type="protein sequence ID" value="EKM81114.1"/>
    <property type="molecule type" value="Genomic_DNA"/>
</dbReference>
<evidence type="ECO:0000313" key="1">
    <source>
        <dbReference type="EMBL" id="EKM81114.1"/>
    </source>
</evidence>
<reference evidence="2" key="1">
    <citation type="journal article" date="2012" name="Proc. Natl. Acad. Sci. U.S.A.">
        <title>Genome sequence of the button mushroom Agaricus bisporus reveals mechanisms governing adaptation to a humic-rich ecological niche.</title>
        <authorList>
            <person name="Morin E."/>
            <person name="Kohler A."/>
            <person name="Baker A.R."/>
            <person name="Foulongne-Oriol M."/>
            <person name="Lombard V."/>
            <person name="Nagy L.G."/>
            <person name="Ohm R.A."/>
            <person name="Patyshakuliyeva A."/>
            <person name="Brun A."/>
            <person name="Aerts A.L."/>
            <person name="Bailey A.M."/>
            <person name="Billette C."/>
            <person name="Coutinho P.M."/>
            <person name="Deakin G."/>
            <person name="Doddapaneni H."/>
            <person name="Floudas D."/>
            <person name="Grimwood J."/>
            <person name="Hilden K."/>
            <person name="Kuees U."/>
            <person name="LaButti K.M."/>
            <person name="Lapidus A."/>
            <person name="Lindquist E.A."/>
            <person name="Lucas S.M."/>
            <person name="Murat C."/>
            <person name="Riley R.W."/>
            <person name="Salamov A.A."/>
            <person name="Schmutz J."/>
            <person name="Subramanian V."/>
            <person name="Woesten H.A.B."/>
            <person name="Xu J."/>
            <person name="Eastwood D.C."/>
            <person name="Foster G.D."/>
            <person name="Sonnenberg A.S."/>
            <person name="Cullen D."/>
            <person name="de Vries R.P."/>
            <person name="Lundell T."/>
            <person name="Hibbett D.S."/>
            <person name="Henrissat B."/>
            <person name="Burton K.S."/>
            <person name="Kerrigan R.W."/>
            <person name="Challen M.P."/>
            <person name="Grigoriev I.V."/>
            <person name="Martin F."/>
        </authorList>
    </citation>
    <scope>NUCLEOTIDE SEQUENCE [LARGE SCALE GENOMIC DNA]</scope>
    <source>
        <strain evidence="2">JB137-S8 / ATCC MYA-4627 / FGSC 10392</strain>
    </source>
</reference>
<proteinExistence type="predicted"/>